<feature type="compositionally biased region" description="Polar residues" evidence="1">
    <location>
        <begin position="81"/>
        <end position="90"/>
    </location>
</feature>
<dbReference type="AlphaFoldDB" id="A0A6I4VWL3"/>
<organism evidence="2 3">
    <name type="scientific">Shimazuella alba</name>
    <dbReference type="NCBI Taxonomy" id="2690964"/>
    <lineage>
        <taxon>Bacteria</taxon>
        <taxon>Bacillati</taxon>
        <taxon>Bacillota</taxon>
        <taxon>Bacilli</taxon>
        <taxon>Bacillales</taxon>
        <taxon>Thermoactinomycetaceae</taxon>
        <taxon>Shimazuella</taxon>
    </lineage>
</organism>
<comment type="caution">
    <text evidence="2">The sequence shown here is derived from an EMBL/GenBank/DDBJ whole genome shotgun (WGS) entry which is preliminary data.</text>
</comment>
<keyword evidence="3" id="KW-1185">Reference proteome</keyword>
<dbReference type="RefSeq" id="WP_160803302.1">
    <property type="nucleotide sequence ID" value="NZ_WUUL01000023.1"/>
</dbReference>
<protein>
    <submittedName>
        <fullName evidence="2">Uncharacterized protein</fullName>
    </submittedName>
</protein>
<feature type="compositionally biased region" description="Basic residues" evidence="1">
    <location>
        <begin position="139"/>
        <end position="156"/>
    </location>
</feature>
<sequence>MSEQDPREILGTRKRNVTLTFDLKDQNEREVYEWFNEQADNGSTFIKQVLSQYKEYQKFVQTVSKLHEMMPMMQQMFPMGANSNPIMNPLQQMSSQVNQQVQQPFSKTQPFSQTQPLSQTNTTPKAATNSNPAPIPSRSARHGGGSKRRRTSMPME</sequence>
<name>A0A6I4VWL3_9BACL</name>
<feature type="compositionally biased region" description="Low complexity" evidence="1">
    <location>
        <begin position="91"/>
        <end position="103"/>
    </location>
</feature>
<evidence type="ECO:0000256" key="1">
    <source>
        <dbReference type="SAM" id="MobiDB-lite"/>
    </source>
</evidence>
<dbReference type="EMBL" id="WUUL01000023">
    <property type="protein sequence ID" value="MXQ55937.1"/>
    <property type="molecule type" value="Genomic_DNA"/>
</dbReference>
<gene>
    <name evidence="2" type="ORF">GSM42_19850</name>
</gene>
<feature type="region of interest" description="Disordered" evidence="1">
    <location>
        <begin position="80"/>
        <end position="156"/>
    </location>
</feature>
<feature type="compositionally biased region" description="Polar residues" evidence="1">
    <location>
        <begin position="104"/>
        <end position="132"/>
    </location>
</feature>
<proteinExistence type="predicted"/>
<evidence type="ECO:0000313" key="3">
    <source>
        <dbReference type="Proteomes" id="UP000430692"/>
    </source>
</evidence>
<reference evidence="2 3" key="1">
    <citation type="submission" date="2019-12" db="EMBL/GenBank/DDBJ databases">
        <title>Whole-genome analyses of novel actinobacteria.</title>
        <authorList>
            <person name="Sahin N."/>
            <person name="Saygin H."/>
        </authorList>
    </citation>
    <scope>NUCLEOTIDE SEQUENCE [LARGE SCALE GENOMIC DNA]</scope>
    <source>
        <strain evidence="2 3">KC615</strain>
    </source>
</reference>
<dbReference type="Proteomes" id="UP000430692">
    <property type="component" value="Unassembled WGS sequence"/>
</dbReference>
<accession>A0A6I4VWL3</accession>
<evidence type="ECO:0000313" key="2">
    <source>
        <dbReference type="EMBL" id="MXQ55937.1"/>
    </source>
</evidence>